<dbReference type="InterPro" id="IPR007419">
    <property type="entry name" value="BFD-like_2Fe2S-bd_dom"/>
</dbReference>
<reference evidence="3 5" key="1">
    <citation type="submission" date="2016-02" db="EMBL/GenBank/DDBJ databases">
        <authorList>
            <person name="Wen L."/>
            <person name="He K."/>
            <person name="Yang H."/>
        </authorList>
    </citation>
    <scope>NUCLEOTIDE SEQUENCE [LARGE SCALE GENOMIC DNA]</scope>
    <source>
        <strain evidence="3 5">MJR8628A</strain>
    </source>
</reference>
<dbReference type="Gene3D" id="3.50.50.60">
    <property type="entry name" value="FAD/NAD(P)-binding domain"/>
    <property type="match status" value="1"/>
</dbReference>
<dbReference type="InterPro" id="IPR006076">
    <property type="entry name" value="FAD-dep_OxRdtase"/>
</dbReference>
<dbReference type="Proteomes" id="UP000255101">
    <property type="component" value="Unassembled WGS sequence"/>
</dbReference>
<dbReference type="PANTHER" id="PTHR42720">
    <property type="entry name" value="GLYCEROL-3-PHOSPHATE DEHYDROGENASE"/>
    <property type="match status" value="1"/>
</dbReference>
<organism evidence="3 5">
    <name type="scientific">Peptostreptococcus anaerobius</name>
    <dbReference type="NCBI Taxonomy" id="1261"/>
    <lineage>
        <taxon>Bacteria</taxon>
        <taxon>Bacillati</taxon>
        <taxon>Bacillota</taxon>
        <taxon>Clostridia</taxon>
        <taxon>Peptostreptococcales</taxon>
        <taxon>Peptostreptococcaceae</taxon>
        <taxon>Peptostreptococcus</taxon>
    </lineage>
</organism>
<dbReference type="EMBL" id="LSQZ01000013">
    <property type="protein sequence ID" value="KXI14163.1"/>
    <property type="molecule type" value="Genomic_DNA"/>
</dbReference>
<dbReference type="PANTHER" id="PTHR42720:SF1">
    <property type="entry name" value="GLYCEROL 3-PHOSPHATE OXIDASE"/>
    <property type="match status" value="1"/>
</dbReference>
<sequence>MYDIIIVGGGVIGCSVARTLSKYDKKIALIEKNYEICQETTKANSAIVHGGYDCKPGTLKAKMNVRGNAMYPELSKELDFTFNKIGSLVLAFSQEEMKTIEELYQRGLANGARDLEIIDAKRVKEIEPKVSDEVVGALYCGSAGVVDPFNLTYAMMENAMDNGVELFTETELIGLEKNSEGILVKTNKGDYQAKYVINAAGLYSDKVANMGGDFDFNIIPTKGVYRLFDKKKGDNLNTVLFQTPTERGKGVLVTATYDGNTMIGPTSDKIGTVEDTTTEAESLAVIDRLGKLSVPSLNPKNTIRVFTGVRAKPDTGDFMIYASKNMEGLVHCGGIESPGLVSAPAIAEYVEEILIDNGMDTKKKSNYNPKRKGIVRISELTNEEKAVKIKENSAYGKIICRCETVSEGEIIEAIRRNAGAKTVDGVKRRVRAGMGRCQGGFCGPRVIEILARELNIDPTEVRKDLSGSKIVERHLKK</sequence>
<dbReference type="EC" id="1.1.3.15" evidence="4"/>
<dbReference type="RefSeq" id="WP_002845557.1">
    <property type="nucleotide sequence ID" value="NZ_FOVA01000001.1"/>
</dbReference>
<proteinExistence type="predicted"/>
<dbReference type="Gene3D" id="1.10.10.1100">
    <property type="entry name" value="BFD-like [2Fe-2S]-binding domain"/>
    <property type="match status" value="1"/>
</dbReference>
<accession>A0A135YXP3</accession>
<keyword evidence="4" id="KW-0560">Oxidoreductase</keyword>
<dbReference type="Gene3D" id="3.30.9.10">
    <property type="entry name" value="D-Amino Acid Oxidase, subunit A, domain 2"/>
    <property type="match status" value="1"/>
</dbReference>
<dbReference type="SUPFAM" id="SSF54373">
    <property type="entry name" value="FAD-linked reductases, C-terminal domain"/>
    <property type="match status" value="1"/>
</dbReference>
<evidence type="ECO:0000313" key="6">
    <source>
        <dbReference type="Proteomes" id="UP000255101"/>
    </source>
</evidence>
<evidence type="ECO:0000259" key="2">
    <source>
        <dbReference type="Pfam" id="PF04324"/>
    </source>
</evidence>
<feature type="domain" description="FAD dependent oxidoreductase" evidence="1">
    <location>
        <begin position="3"/>
        <end position="351"/>
    </location>
</feature>
<dbReference type="AlphaFoldDB" id="A0A135YXP3"/>
<dbReference type="CDD" id="cd19946">
    <property type="entry name" value="GlpA-like_Fer2_BFD-like"/>
    <property type="match status" value="1"/>
</dbReference>
<reference evidence="4 6" key="2">
    <citation type="submission" date="2018-06" db="EMBL/GenBank/DDBJ databases">
        <authorList>
            <consortium name="Pathogen Informatics"/>
            <person name="Doyle S."/>
        </authorList>
    </citation>
    <scope>NUCLEOTIDE SEQUENCE [LARGE SCALE GENOMIC DNA]</scope>
    <source>
        <strain evidence="4 6">NCTC11460</strain>
    </source>
</reference>
<dbReference type="InterPro" id="IPR052745">
    <property type="entry name" value="G3P_Oxidase/Oxidoreductase"/>
</dbReference>
<evidence type="ECO:0000313" key="3">
    <source>
        <dbReference type="EMBL" id="KXI14163.1"/>
    </source>
</evidence>
<evidence type="ECO:0000313" key="5">
    <source>
        <dbReference type="Proteomes" id="UP000070326"/>
    </source>
</evidence>
<dbReference type="eggNOG" id="COG0579">
    <property type="taxonomic scope" value="Bacteria"/>
</dbReference>
<evidence type="ECO:0000259" key="1">
    <source>
        <dbReference type="Pfam" id="PF01266"/>
    </source>
</evidence>
<dbReference type="SUPFAM" id="SSF51905">
    <property type="entry name" value="FAD/NAD(P)-binding domain"/>
    <property type="match status" value="1"/>
</dbReference>
<evidence type="ECO:0000313" key="4">
    <source>
        <dbReference type="EMBL" id="SUB61486.1"/>
    </source>
</evidence>
<protein>
    <submittedName>
        <fullName evidence="3">FAD dependent oxidoreductase</fullName>
    </submittedName>
    <submittedName>
        <fullName evidence="4">L-2-hydroxyglutarate oxidase LhgO</fullName>
        <ecNumber evidence="4">1.1.3.15</ecNumber>
    </submittedName>
</protein>
<dbReference type="Proteomes" id="UP000070326">
    <property type="component" value="Unassembled WGS sequence"/>
</dbReference>
<name>A0A135YXP3_9FIRM</name>
<dbReference type="STRING" id="1261.HMPREF3195_00332"/>
<dbReference type="InterPro" id="IPR041854">
    <property type="entry name" value="BFD-like_2Fe2S-bd_dom_sf"/>
</dbReference>
<dbReference type="Pfam" id="PF01266">
    <property type="entry name" value="DAO"/>
    <property type="match status" value="1"/>
</dbReference>
<feature type="domain" description="BFD-like [2Fe-2S]-binding" evidence="2">
    <location>
        <begin position="398"/>
        <end position="452"/>
    </location>
</feature>
<dbReference type="GO" id="GO:0003973">
    <property type="term" value="F:(S)-2-hydroxy-acid oxidase activity"/>
    <property type="evidence" value="ECO:0007669"/>
    <property type="project" value="UniProtKB-EC"/>
</dbReference>
<dbReference type="Pfam" id="PF04324">
    <property type="entry name" value="Fer2_BFD"/>
    <property type="match status" value="1"/>
</dbReference>
<dbReference type="PATRIC" id="fig|1261.5.peg.337"/>
<dbReference type="EMBL" id="UGTB01000004">
    <property type="protein sequence ID" value="SUB61486.1"/>
    <property type="molecule type" value="Genomic_DNA"/>
</dbReference>
<gene>
    <name evidence="4" type="primary">lhgO</name>
    <name evidence="3" type="ORF">HMPREF3195_00332</name>
    <name evidence="4" type="ORF">NCTC11460_01426</name>
</gene>
<dbReference type="InterPro" id="IPR036188">
    <property type="entry name" value="FAD/NAD-bd_sf"/>
</dbReference>